<name>A0A6L2P0X4_TANCI</name>
<dbReference type="EMBL" id="BKCJ010010296">
    <property type="protein sequence ID" value="GEU90942.1"/>
    <property type="molecule type" value="Genomic_DNA"/>
</dbReference>
<comment type="caution">
    <text evidence="2">The sequence shown here is derived from an EMBL/GenBank/DDBJ whole genome shotgun (WGS) entry which is preliminary data.</text>
</comment>
<dbReference type="AlphaFoldDB" id="A0A6L2P0X4"/>
<accession>A0A6L2P0X4</accession>
<evidence type="ECO:0000256" key="1">
    <source>
        <dbReference type="SAM" id="MobiDB-lite"/>
    </source>
</evidence>
<feature type="region of interest" description="Disordered" evidence="1">
    <location>
        <begin position="1"/>
        <end position="27"/>
    </location>
</feature>
<protein>
    <submittedName>
        <fullName evidence="2">Uncharacterized protein</fullName>
    </submittedName>
</protein>
<feature type="compositionally biased region" description="Polar residues" evidence="1">
    <location>
        <begin position="67"/>
        <end position="79"/>
    </location>
</feature>
<evidence type="ECO:0000313" key="2">
    <source>
        <dbReference type="EMBL" id="GEU90942.1"/>
    </source>
</evidence>
<gene>
    <name evidence="2" type="ORF">Tci_062920</name>
</gene>
<feature type="region of interest" description="Disordered" evidence="1">
    <location>
        <begin position="41"/>
        <end position="84"/>
    </location>
</feature>
<sequence length="156" mass="17506">MEEDKARSNPGKIHVAQAGPNPEPMHKDFIANVYLKFHESLKPTTKEHPPTQTSSAWKTFDIREAPSRSSKQKLASPSEQLVDDVPILDDGAHLSESKDTGAAYLPKIKTRTEWLKLIPEEDTPKTPKPDWVIPPNDLLEPGNNWANALAKTYKYP</sequence>
<organism evidence="2">
    <name type="scientific">Tanacetum cinerariifolium</name>
    <name type="common">Dalmatian daisy</name>
    <name type="synonym">Chrysanthemum cinerariifolium</name>
    <dbReference type="NCBI Taxonomy" id="118510"/>
    <lineage>
        <taxon>Eukaryota</taxon>
        <taxon>Viridiplantae</taxon>
        <taxon>Streptophyta</taxon>
        <taxon>Embryophyta</taxon>
        <taxon>Tracheophyta</taxon>
        <taxon>Spermatophyta</taxon>
        <taxon>Magnoliopsida</taxon>
        <taxon>eudicotyledons</taxon>
        <taxon>Gunneridae</taxon>
        <taxon>Pentapetalae</taxon>
        <taxon>asterids</taxon>
        <taxon>campanulids</taxon>
        <taxon>Asterales</taxon>
        <taxon>Asteraceae</taxon>
        <taxon>Asteroideae</taxon>
        <taxon>Anthemideae</taxon>
        <taxon>Anthemidinae</taxon>
        <taxon>Tanacetum</taxon>
    </lineage>
</organism>
<reference evidence="2" key="1">
    <citation type="journal article" date="2019" name="Sci. Rep.">
        <title>Draft genome of Tanacetum cinerariifolium, the natural source of mosquito coil.</title>
        <authorList>
            <person name="Yamashiro T."/>
            <person name="Shiraishi A."/>
            <person name="Satake H."/>
            <person name="Nakayama K."/>
        </authorList>
    </citation>
    <scope>NUCLEOTIDE SEQUENCE</scope>
</reference>
<proteinExistence type="predicted"/>